<protein>
    <submittedName>
        <fullName evidence="1">Uncharacterized protein</fullName>
    </submittedName>
</protein>
<keyword evidence="2" id="KW-1185">Reference proteome</keyword>
<dbReference type="Proteomes" id="UP000634136">
    <property type="component" value="Unassembled WGS sequence"/>
</dbReference>
<sequence length="152" mass="17141">MASNFSYVDAANALNSSPILHSKKHNQVLKTVVTVATVAVVGAGITPIHASIEVAKHTSYVTRAFPGFVPRTLSLSDCFFSRHLKITLMRVSFCCRHYLLPRQTTISSPMKLSNQQWCWLAILAAYFLNSKFKFFEFYIQGGPAFLGYYFYL</sequence>
<proteinExistence type="predicted"/>
<dbReference type="AlphaFoldDB" id="A0A834X8Y2"/>
<gene>
    <name evidence="1" type="ORF">G2W53_002934</name>
</gene>
<accession>A0A834X8Y2</accession>
<name>A0A834X8Y2_9FABA</name>
<comment type="caution">
    <text evidence="1">The sequence shown here is derived from an EMBL/GenBank/DDBJ whole genome shotgun (WGS) entry which is preliminary data.</text>
</comment>
<organism evidence="1 2">
    <name type="scientific">Senna tora</name>
    <dbReference type="NCBI Taxonomy" id="362788"/>
    <lineage>
        <taxon>Eukaryota</taxon>
        <taxon>Viridiplantae</taxon>
        <taxon>Streptophyta</taxon>
        <taxon>Embryophyta</taxon>
        <taxon>Tracheophyta</taxon>
        <taxon>Spermatophyta</taxon>
        <taxon>Magnoliopsida</taxon>
        <taxon>eudicotyledons</taxon>
        <taxon>Gunneridae</taxon>
        <taxon>Pentapetalae</taxon>
        <taxon>rosids</taxon>
        <taxon>fabids</taxon>
        <taxon>Fabales</taxon>
        <taxon>Fabaceae</taxon>
        <taxon>Caesalpinioideae</taxon>
        <taxon>Cassia clade</taxon>
        <taxon>Senna</taxon>
    </lineage>
</organism>
<evidence type="ECO:0000313" key="2">
    <source>
        <dbReference type="Proteomes" id="UP000634136"/>
    </source>
</evidence>
<dbReference type="EMBL" id="JAAIUW010000002">
    <property type="protein sequence ID" value="KAF7840636.1"/>
    <property type="molecule type" value="Genomic_DNA"/>
</dbReference>
<reference evidence="1" key="1">
    <citation type="submission" date="2020-09" db="EMBL/GenBank/DDBJ databases">
        <title>Genome-Enabled Discovery of Anthraquinone Biosynthesis in Senna tora.</title>
        <authorList>
            <person name="Kang S.-H."/>
            <person name="Pandey R.P."/>
            <person name="Lee C.-M."/>
            <person name="Sim J.-S."/>
            <person name="Jeong J.-T."/>
            <person name="Choi B.-S."/>
            <person name="Jung M."/>
            <person name="Ginzburg D."/>
            <person name="Zhao K."/>
            <person name="Won S.Y."/>
            <person name="Oh T.-J."/>
            <person name="Yu Y."/>
            <person name="Kim N.-H."/>
            <person name="Lee O.R."/>
            <person name="Lee T.-H."/>
            <person name="Bashyal P."/>
            <person name="Kim T.-S."/>
            <person name="Lee W.-H."/>
            <person name="Kawkins C."/>
            <person name="Kim C.-K."/>
            <person name="Kim J.S."/>
            <person name="Ahn B.O."/>
            <person name="Rhee S.Y."/>
            <person name="Sohng J.K."/>
        </authorList>
    </citation>
    <scope>NUCLEOTIDE SEQUENCE</scope>
    <source>
        <tissue evidence="1">Leaf</tissue>
    </source>
</reference>
<evidence type="ECO:0000313" key="1">
    <source>
        <dbReference type="EMBL" id="KAF7840636.1"/>
    </source>
</evidence>